<dbReference type="InterPro" id="IPR051581">
    <property type="entry name" value="Ca-bind"/>
</dbReference>
<dbReference type="CDD" id="cd00051">
    <property type="entry name" value="EFh"/>
    <property type="match status" value="1"/>
</dbReference>
<dbReference type="Proteomes" id="UP000235965">
    <property type="component" value="Unassembled WGS sequence"/>
</dbReference>
<evidence type="ECO:0000256" key="1">
    <source>
        <dbReference type="ARBA" id="ARBA00022723"/>
    </source>
</evidence>
<dbReference type="PROSITE" id="PS50222">
    <property type="entry name" value="EF_HAND_2"/>
    <property type="match status" value="3"/>
</dbReference>
<dbReference type="InterPro" id="IPR002048">
    <property type="entry name" value="EF_hand_dom"/>
</dbReference>
<dbReference type="PANTHER" id="PTHR34524:SF6">
    <property type="entry name" value="CALCYPHOSINE LIKE"/>
    <property type="match status" value="1"/>
</dbReference>
<gene>
    <name evidence="5" type="primary">Capsl_1</name>
    <name evidence="5" type="ORF">B7P43_G08203</name>
</gene>
<feature type="domain" description="EF-hand" evidence="4">
    <location>
        <begin position="49"/>
        <end position="84"/>
    </location>
</feature>
<dbReference type="InParanoid" id="A0A2J7PSD0"/>
<evidence type="ECO:0000256" key="3">
    <source>
        <dbReference type="ARBA" id="ARBA00022837"/>
    </source>
</evidence>
<dbReference type="Gene3D" id="1.10.238.10">
    <property type="entry name" value="EF-hand"/>
    <property type="match status" value="2"/>
</dbReference>
<dbReference type="PANTHER" id="PTHR34524">
    <property type="entry name" value="CALCYPHOSIN"/>
    <property type="match status" value="1"/>
</dbReference>
<keyword evidence="2" id="KW-0677">Repeat</keyword>
<keyword evidence="1" id="KW-0479">Metal-binding</keyword>
<organism evidence="5 6">
    <name type="scientific">Cryptotermes secundus</name>
    <dbReference type="NCBI Taxonomy" id="105785"/>
    <lineage>
        <taxon>Eukaryota</taxon>
        <taxon>Metazoa</taxon>
        <taxon>Ecdysozoa</taxon>
        <taxon>Arthropoda</taxon>
        <taxon>Hexapoda</taxon>
        <taxon>Insecta</taxon>
        <taxon>Pterygota</taxon>
        <taxon>Neoptera</taxon>
        <taxon>Polyneoptera</taxon>
        <taxon>Dictyoptera</taxon>
        <taxon>Blattodea</taxon>
        <taxon>Blattoidea</taxon>
        <taxon>Termitoidae</taxon>
        <taxon>Kalotermitidae</taxon>
        <taxon>Cryptotermitinae</taxon>
        <taxon>Cryptotermes</taxon>
    </lineage>
</organism>
<evidence type="ECO:0000313" key="6">
    <source>
        <dbReference type="Proteomes" id="UP000235965"/>
    </source>
</evidence>
<dbReference type="InterPro" id="IPR018247">
    <property type="entry name" value="EF_Hand_1_Ca_BS"/>
</dbReference>
<dbReference type="GO" id="GO:0005509">
    <property type="term" value="F:calcium ion binding"/>
    <property type="evidence" value="ECO:0007669"/>
    <property type="project" value="InterPro"/>
</dbReference>
<dbReference type="SMART" id="SM00054">
    <property type="entry name" value="EFh"/>
    <property type="match status" value="4"/>
</dbReference>
<dbReference type="AlphaFoldDB" id="A0A2J7PSD0"/>
<dbReference type="InterPro" id="IPR011992">
    <property type="entry name" value="EF-hand-dom_pair"/>
</dbReference>
<dbReference type="FunCoup" id="A0A2J7PSD0">
    <property type="interactions" value="30"/>
</dbReference>
<feature type="domain" description="EF-hand" evidence="4">
    <location>
        <begin position="121"/>
        <end position="156"/>
    </location>
</feature>
<reference evidence="5 6" key="1">
    <citation type="submission" date="2017-12" db="EMBL/GenBank/DDBJ databases">
        <title>Hemimetabolous genomes reveal molecular basis of termite eusociality.</title>
        <authorList>
            <person name="Harrison M.C."/>
            <person name="Jongepier E."/>
            <person name="Robertson H.M."/>
            <person name="Arning N."/>
            <person name="Bitard-Feildel T."/>
            <person name="Chao H."/>
            <person name="Childers C.P."/>
            <person name="Dinh H."/>
            <person name="Doddapaneni H."/>
            <person name="Dugan S."/>
            <person name="Gowin J."/>
            <person name="Greiner C."/>
            <person name="Han Y."/>
            <person name="Hu H."/>
            <person name="Hughes D.S.T."/>
            <person name="Huylmans A.-K."/>
            <person name="Kemena C."/>
            <person name="Kremer L.P.M."/>
            <person name="Lee S.L."/>
            <person name="Lopez-Ezquerra A."/>
            <person name="Mallet L."/>
            <person name="Monroy-Kuhn J.M."/>
            <person name="Moser A."/>
            <person name="Murali S.C."/>
            <person name="Muzny D.M."/>
            <person name="Otani S."/>
            <person name="Piulachs M.-D."/>
            <person name="Poelchau M."/>
            <person name="Qu J."/>
            <person name="Schaub F."/>
            <person name="Wada-Katsumata A."/>
            <person name="Worley K.C."/>
            <person name="Xie Q."/>
            <person name="Ylla G."/>
            <person name="Poulsen M."/>
            <person name="Gibbs R.A."/>
            <person name="Schal C."/>
            <person name="Richards S."/>
            <person name="Belles X."/>
            <person name="Korb J."/>
            <person name="Bornberg-Bauer E."/>
        </authorList>
    </citation>
    <scope>NUCLEOTIDE SEQUENCE [LARGE SCALE GENOMIC DNA]</scope>
    <source>
        <tissue evidence="5">Whole body</tissue>
    </source>
</reference>
<dbReference type="Pfam" id="PF13499">
    <property type="entry name" value="EF-hand_7"/>
    <property type="match status" value="2"/>
</dbReference>
<comment type="caution">
    <text evidence="5">The sequence shown here is derived from an EMBL/GenBank/DDBJ whole genome shotgun (WGS) entry which is preliminary data.</text>
</comment>
<evidence type="ECO:0000256" key="2">
    <source>
        <dbReference type="ARBA" id="ARBA00022737"/>
    </source>
</evidence>
<evidence type="ECO:0000259" key="4">
    <source>
        <dbReference type="PROSITE" id="PS50222"/>
    </source>
</evidence>
<feature type="domain" description="EF-hand" evidence="4">
    <location>
        <begin position="85"/>
        <end position="120"/>
    </location>
</feature>
<protein>
    <submittedName>
        <fullName evidence="5">Calcyphosin-like protein</fullName>
    </submittedName>
</protein>
<keyword evidence="6" id="KW-1185">Reference proteome</keyword>
<keyword evidence="3" id="KW-0106">Calcium</keyword>
<sequence length="219" mass="24672">MSLIFGMYRPQSAATMQETELINKSRRQVVMAKEPLEKLRHLCLSRGATGILGLGRFFRNIDDDGSKALNLEEFTEGMKEAGMELTDEEIRELFTRFDTDQSGSINMEEFLVAIRPPMSASRLKVIGEAFKKMDNSGDGVILLDDLRGVYSVKHHPRYISGEESEEEILNKFLSNFEKGGTAGDGKVTEEEFTNYYAGLSASIDDDGYFDLMIRHAFNL</sequence>
<proteinExistence type="predicted"/>
<dbReference type="SUPFAM" id="SSF47473">
    <property type="entry name" value="EF-hand"/>
    <property type="match status" value="1"/>
</dbReference>
<evidence type="ECO:0000313" key="5">
    <source>
        <dbReference type="EMBL" id="PNF19230.1"/>
    </source>
</evidence>
<dbReference type="OrthoDB" id="444540at2759"/>
<accession>A0A2J7PSD0</accession>
<dbReference type="STRING" id="105785.A0A2J7PSD0"/>
<name>A0A2J7PSD0_9NEOP</name>
<dbReference type="PROSITE" id="PS00018">
    <property type="entry name" value="EF_HAND_1"/>
    <property type="match status" value="2"/>
</dbReference>
<dbReference type="EMBL" id="NEVH01021933">
    <property type="protein sequence ID" value="PNF19230.1"/>
    <property type="molecule type" value="Genomic_DNA"/>
</dbReference>